<sequence length="176" mass="17879">MFIKSASLAVVALAATVAAQVATPTDHTYFTNPIGDAATYNEGDKQIFSWTIACTPPSVWTSPSPTNVTVDLLNASDSNKAFFVGLATTIDCTKASGNNEWTVPKGVDGALYSLRINLVPQVVYSGKFKIVSKGSPAPAPSASAGAGDKQPTSAAGSLAPALTGAALVASAAMMLL</sequence>
<accession>A0A9P8CXA2</accession>
<gene>
    <name evidence="2" type="ORF">KVV02_003418</name>
</gene>
<protein>
    <submittedName>
        <fullName evidence="2">Uncharacterized protein</fullName>
    </submittedName>
</protein>
<evidence type="ECO:0000313" key="3">
    <source>
        <dbReference type="Proteomes" id="UP000717515"/>
    </source>
</evidence>
<organism evidence="2 3">
    <name type="scientific">Mortierella alpina</name>
    <name type="common">Oleaginous fungus</name>
    <name type="synonym">Mortierella renispora</name>
    <dbReference type="NCBI Taxonomy" id="64518"/>
    <lineage>
        <taxon>Eukaryota</taxon>
        <taxon>Fungi</taxon>
        <taxon>Fungi incertae sedis</taxon>
        <taxon>Mucoromycota</taxon>
        <taxon>Mortierellomycotina</taxon>
        <taxon>Mortierellomycetes</taxon>
        <taxon>Mortierellales</taxon>
        <taxon>Mortierellaceae</taxon>
        <taxon>Mortierella</taxon>
    </lineage>
</organism>
<evidence type="ECO:0000313" key="2">
    <source>
        <dbReference type="EMBL" id="KAG9322029.1"/>
    </source>
</evidence>
<reference evidence="2" key="1">
    <citation type="submission" date="2021-07" db="EMBL/GenBank/DDBJ databases">
        <title>Draft genome of Mortierella alpina, strain LL118, isolated from an aspen leaf litter sample.</title>
        <authorList>
            <person name="Yang S."/>
            <person name="Vinatzer B.A."/>
        </authorList>
    </citation>
    <scope>NUCLEOTIDE SEQUENCE</scope>
    <source>
        <strain evidence="2">LL118</strain>
    </source>
</reference>
<keyword evidence="1" id="KW-0732">Signal</keyword>
<proteinExistence type="predicted"/>
<comment type="caution">
    <text evidence="2">The sequence shown here is derived from an EMBL/GenBank/DDBJ whole genome shotgun (WGS) entry which is preliminary data.</text>
</comment>
<feature type="chain" id="PRO_5040406292" evidence="1">
    <location>
        <begin position="20"/>
        <end position="176"/>
    </location>
</feature>
<dbReference type="Proteomes" id="UP000717515">
    <property type="component" value="Unassembled WGS sequence"/>
</dbReference>
<name>A0A9P8CXA2_MORAP</name>
<dbReference type="EMBL" id="JAIFTL010000170">
    <property type="protein sequence ID" value="KAG9322029.1"/>
    <property type="molecule type" value="Genomic_DNA"/>
</dbReference>
<evidence type="ECO:0000256" key="1">
    <source>
        <dbReference type="SAM" id="SignalP"/>
    </source>
</evidence>
<feature type="signal peptide" evidence="1">
    <location>
        <begin position="1"/>
        <end position="19"/>
    </location>
</feature>
<dbReference type="AlphaFoldDB" id="A0A9P8CXA2"/>